<dbReference type="PANTHER" id="PTHR43581">
    <property type="entry name" value="ATP/GTP PHOSPHATASE"/>
    <property type="match status" value="1"/>
</dbReference>
<dbReference type="AlphaFoldDB" id="A0A2Y9BU59"/>
<sequence>MRIETMYIRFYKSFNYDYLRKSDSRAVPDPWDVVDDHDPRFFPFVQISLEREISTVVGANESGKSQVIAAVKCLLTGEGIERRDFCRYSELLVVDKEMAVPEFGGEFGSLTEEERDVIRGLLGADAGNPLDSFWMFRANKRVTIYGRQAASGAAEPVWLTKTLTDAQIKKITLPTFFEIHADVPLPSSVPLEYLTAAKTKKTAFSREGRLGFFRTLFDDTKIFETTDALTEAAEKVVTTYASYAGVTDDDLRARLELAEKLLFDVGQIDKSSFVELQKAVEAGSGAEGWANGLVRKMNAQLADALNFPKWWSQDAEFSVYLTLRDFDLIFTVRDRTGQEYSFGERSSGMSYFLSYFVRYRSHVPSGNQEILLMDEPDTFLSMQGQQDLLRIFADFAAPEDPGVAPIQVLYVTHSPFLIDKNHGERIRVLEKGEGDEGSRVVENAAKNHYEPLRSAFGAFVAETTFIGNCNLMLEGQADQVLLAGLSSLARRLGTKNTTLDLNTLTLVPAGGAEHIPYMVYLARGRDVDKPAVTVLLDSDDEGNRQAAELRRGYRDKRLVDDAFIIQVGDLDADKLTTDVGTPVEIEDLIPAEVLRLAVVRFAREVLSQADADHIAEHLTTIEPQSSEKLFKAAERAAQTASPNQDRPLSLDKVGVARAVLHVAEKDVSPELRDRTLANFTELFRLLDRAQRAATRKKANDLTTRNLKDLRTRFARDHPTTATRRQVEELLDNMLDQLRENNAESDKVRDTIRGIRADFKLDVDPITPVEKFDALKQALAEIVYRPVLDVQEAAPSAVG</sequence>
<keyword evidence="3" id="KW-1185">Reference proteome</keyword>
<feature type="domain" description="ATPase AAA-type core" evidence="1">
    <location>
        <begin position="317"/>
        <end position="419"/>
    </location>
</feature>
<dbReference type="RefSeq" id="WP_109686294.1">
    <property type="nucleotide sequence ID" value="NZ_QGDN01000001.1"/>
</dbReference>
<evidence type="ECO:0000313" key="3">
    <source>
        <dbReference type="Proteomes" id="UP000250028"/>
    </source>
</evidence>
<reference evidence="3" key="1">
    <citation type="submission" date="2016-10" db="EMBL/GenBank/DDBJ databases">
        <authorList>
            <person name="Varghese N."/>
            <person name="Submissions S."/>
        </authorList>
    </citation>
    <scope>NUCLEOTIDE SEQUENCE [LARGE SCALE GENOMIC DNA]</scope>
    <source>
        <strain evidence="3">DSM 22951</strain>
    </source>
</reference>
<dbReference type="Proteomes" id="UP000250028">
    <property type="component" value="Unassembled WGS sequence"/>
</dbReference>
<evidence type="ECO:0000313" key="2">
    <source>
        <dbReference type="EMBL" id="SSA35182.1"/>
    </source>
</evidence>
<proteinExistence type="predicted"/>
<dbReference type="InterPro" id="IPR027417">
    <property type="entry name" value="P-loop_NTPase"/>
</dbReference>
<name>A0A2Y9BU59_9MICO</name>
<protein>
    <submittedName>
        <fullName evidence="2">Predicted ATPase</fullName>
    </submittedName>
</protein>
<organism evidence="2 3">
    <name type="scientific">Branchiibius hedensis</name>
    <dbReference type="NCBI Taxonomy" id="672460"/>
    <lineage>
        <taxon>Bacteria</taxon>
        <taxon>Bacillati</taxon>
        <taxon>Actinomycetota</taxon>
        <taxon>Actinomycetes</taxon>
        <taxon>Micrococcales</taxon>
        <taxon>Dermacoccaceae</taxon>
        <taxon>Branchiibius</taxon>
    </lineage>
</organism>
<dbReference type="GO" id="GO:0016887">
    <property type="term" value="F:ATP hydrolysis activity"/>
    <property type="evidence" value="ECO:0007669"/>
    <property type="project" value="InterPro"/>
</dbReference>
<dbReference type="CDD" id="cd00267">
    <property type="entry name" value="ABC_ATPase"/>
    <property type="match status" value="1"/>
</dbReference>
<dbReference type="OrthoDB" id="3322489at2"/>
<dbReference type="SUPFAM" id="SSF52540">
    <property type="entry name" value="P-loop containing nucleoside triphosphate hydrolases"/>
    <property type="match status" value="1"/>
</dbReference>
<dbReference type="InterPro" id="IPR051396">
    <property type="entry name" value="Bact_Antivir_Def_Nuclease"/>
</dbReference>
<dbReference type="Gene3D" id="3.40.50.300">
    <property type="entry name" value="P-loop containing nucleotide triphosphate hydrolases"/>
    <property type="match status" value="1"/>
</dbReference>
<dbReference type="InterPro" id="IPR003959">
    <property type="entry name" value="ATPase_AAA_core"/>
</dbReference>
<gene>
    <name evidence="2" type="ORF">SAMN04489750_2528</name>
</gene>
<evidence type="ECO:0000259" key="1">
    <source>
        <dbReference type="Pfam" id="PF13304"/>
    </source>
</evidence>
<accession>A0A2Y9BU59</accession>
<dbReference type="PANTHER" id="PTHR43581:SF4">
    <property type="entry name" value="ATP_GTP PHOSPHATASE"/>
    <property type="match status" value="1"/>
</dbReference>
<dbReference type="GO" id="GO:0005524">
    <property type="term" value="F:ATP binding"/>
    <property type="evidence" value="ECO:0007669"/>
    <property type="project" value="InterPro"/>
</dbReference>
<dbReference type="EMBL" id="UESZ01000001">
    <property type="protein sequence ID" value="SSA35182.1"/>
    <property type="molecule type" value="Genomic_DNA"/>
</dbReference>
<dbReference type="Pfam" id="PF13304">
    <property type="entry name" value="AAA_21"/>
    <property type="match status" value="1"/>
</dbReference>